<feature type="domain" description="DUF6314" evidence="1">
    <location>
        <begin position="26"/>
        <end position="127"/>
    </location>
</feature>
<dbReference type="Proteomes" id="UP000799118">
    <property type="component" value="Unassembled WGS sequence"/>
</dbReference>
<reference evidence="2" key="1">
    <citation type="journal article" date="2019" name="Environ. Microbiol.">
        <title>Fungal ecological strategies reflected in gene transcription - a case study of two litter decomposers.</title>
        <authorList>
            <person name="Barbi F."/>
            <person name="Kohler A."/>
            <person name="Barry K."/>
            <person name="Baskaran P."/>
            <person name="Daum C."/>
            <person name="Fauchery L."/>
            <person name="Ihrmark K."/>
            <person name="Kuo A."/>
            <person name="LaButti K."/>
            <person name="Lipzen A."/>
            <person name="Morin E."/>
            <person name="Grigoriev I.V."/>
            <person name="Henrissat B."/>
            <person name="Lindahl B."/>
            <person name="Martin F."/>
        </authorList>
    </citation>
    <scope>NUCLEOTIDE SEQUENCE</scope>
    <source>
        <strain evidence="2">JB14</strain>
    </source>
</reference>
<evidence type="ECO:0000313" key="2">
    <source>
        <dbReference type="EMBL" id="KAE9397376.1"/>
    </source>
</evidence>
<proteinExistence type="predicted"/>
<gene>
    <name evidence="2" type="ORF">BT96DRAFT_823421</name>
</gene>
<dbReference type="InterPro" id="IPR045632">
    <property type="entry name" value="DUF6314"/>
</dbReference>
<dbReference type="OrthoDB" id="66881at2759"/>
<dbReference type="EMBL" id="ML769498">
    <property type="protein sequence ID" value="KAE9397376.1"/>
    <property type="molecule type" value="Genomic_DNA"/>
</dbReference>
<protein>
    <recommendedName>
        <fullName evidence="1">DUF6314 domain-containing protein</fullName>
    </recommendedName>
</protein>
<feature type="domain" description="DUF6314" evidence="1">
    <location>
        <begin position="152"/>
        <end position="203"/>
    </location>
</feature>
<evidence type="ECO:0000259" key="1">
    <source>
        <dbReference type="Pfam" id="PF19834"/>
    </source>
</evidence>
<accession>A0A6A4HH85</accession>
<keyword evidence="3" id="KW-1185">Reference proteome</keyword>
<name>A0A6A4HH85_9AGAR</name>
<sequence length="211" mass="23607">MAISRSLSFRQLTAIFTSLSRDSRPWRLRRTLQSDNPSDINGELRGIASFVPLRSSVSTQDIVYKEEGELPMAGLKWTKKYIWRLDGGGNSGENGGISVWFVKKPDEEEEEADYLFHQFEFGVQEAQEEESSATLVVPPTPPLPWGADEGTVVMAHGNHLCINDMYRTAYSFRIQPTTGEVVSWASRHVVKGPKKNQDIVNLYDLEGGLGS</sequence>
<dbReference type="AlphaFoldDB" id="A0A6A4HH85"/>
<evidence type="ECO:0000313" key="3">
    <source>
        <dbReference type="Proteomes" id="UP000799118"/>
    </source>
</evidence>
<organism evidence="2 3">
    <name type="scientific">Gymnopus androsaceus JB14</name>
    <dbReference type="NCBI Taxonomy" id="1447944"/>
    <lineage>
        <taxon>Eukaryota</taxon>
        <taxon>Fungi</taxon>
        <taxon>Dikarya</taxon>
        <taxon>Basidiomycota</taxon>
        <taxon>Agaricomycotina</taxon>
        <taxon>Agaricomycetes</taxon>
        <taxon>Agaricomycetidae</taxon>
        <taxon>Agaricales</taxon>
        <taxon>Marasmiineae</taxon>
        <taxon>Omphalotaceae</taxon>
        <taxon>Gymnopus</taxon>
    </lineage>
</organism>
<dbReference type="Pfam" id="PF19834">
    <property type="entry name" value="DUF6314"/>
    <property type="match status" value="2"/>
</dbReference>